<name>O74065_CENSM</name>
<accession>O74065</accession>
<organism evidence="1">
    <name type="scientific">Cenarchaeum symbiosum</name>
    <dbReference type="NCBI Taxonomy" id="46770"/>
    <lineage>
        <taxon>Archaea</taxon>
        <taxon>Nitrososphaerota</taxon>
        <taxon>Candidatus Cenarchaeales</taxon>
        <taxon>Candidatus Cenarchaeaceae</taxon>
        <taxon>Candidatus Cenarchaeum</taxon>
    </lineage>
</organism>
<dbReference type="EMBL" id="AF083072">
    <property type="protein sequence ID" value="AAC62708.1"/>
    <property type="molecule type" value="Genomic_DNA"/>
</dbReference>
<evidence type="ECO:0000313" key="1">
    <source>
        <dbReference type="EMBL" id="AAC62708.1"/>
    </source>
</evidence>
<protein>
    <submittedName>
        <fullName evidence="1">Uncharacterized protein</fullName>
    </submittedName>
</protein>
<dbReference type="PIR" id="T31317">
    <property type="entry name" value="T31317"/>
</dbReference>
<reference evidence="1" key="1">
    <citation type="journal article" date="1998" name="J. Bacteriol.">
        <title>Genomic analysis reveals chromosomal variation in natural populations of the uncultured psychrophilic archaeon Cenarchaeum symbiosum.</title>
        <authorList>
            <person name="Schleper C."/>
            <person name="DeLong E.F."/>
            <person name="Preston C.M."/>
            <person name="Feldman R.A."/>
            <person name="Wu K.Y."/>
            <person name="Swanson R.V."/>
        </authorList>
    </citation>
    <scope>NUCLEOTIDE SEQUENCE</scope>
    <source>
        <strain evidence="1">B</strain>
    </source>
</reference>
<proteinExistence type="predicted"/>
<sequence length="199" mass="22295">MSQTGAPGGHACTPYTHDHASIELKDAWASSRNVREMYFVTATFSSESQPYFAPQANHYLLARFKDAPRMIKAVGRGEGASYVFSMDEDIFERESPGVSYVSVYYLEYGDSEEDICEVASVVGRKEKIGRAGIGRMDVCSRVPPKFAFPYSGNIIVLEVSSEKSYQSVNKYCEKTRREVIRKGITMTNLVSLSILERLK</sequence>
<dbReference type="AlphaFoldDB" id="O74065"/>